<dbReference type="AlphaFoldDB" id="A0A1Y2K9Z2"/>
<evidence type="ECO:0000313" key="3">
    <source>
        <dbReference type="Proteomes" id="UP000194003"/>
    </source>
</evidence>
<gene>
    <name evidence="2" type="ORF">MAIT1_05010</name>
</gene>
<dbReference type="Proteomes" id="UP000194003">
    <property type="component" value="Unassembled WGS sequence"/>
</dbReference>
<organism evidence="2 3">
    <name type="scientific">Magnetofaba australis IT-1</name>
    <dbReference type="NCBI Taxonomy" id="1434232"/>
    <lineage>
        <taxon>Bacteria</taxon>
        <taxon>Pseudomonadati</taxon>
        <taxon>Pseudomonadota</taxon>
        <taxon>Magnetococcia</taxon>
        <taxon>Magnetococcales</taxon>
        <taxon>Magnetococcaceae</taxon>
        <taxon>Magnetofaba</taxon>
    </lineage>
</organism>
<dbReference type="EMBL" id="LVJN01000014">
    <property type="protein sequence ID" value="OSM07310.1"/>
    <property type="molecule type" value="Genomic_DNA"/>
</dbReference>
<name>A0A1Y2K9Z2_9PROT</name>
<proteinExistence type="predicted"/>
<feature type="region of interest" description="Disordered" evidence="1">
    <location>
        <begin position="112"/>
        <end position="148"/>
    </location>
</feature>
<evidence type="ECO:0000256" key="1">
    <source>
        <dbReference type="SAM" id="MobiDB-lite"/>
    </source>
</evidence>
<reference evidence="2 3" key="1">
    <citation type="journal article" date="2016" name="BMC Genomics">
        <title>Combined genomic and structural analyses of a cultured magnetotactic bacterium reveals its niche adaptation to a dynamic environment.</title>
        <authorList>
            <person name="Araujo A.C."/>
            <person name="Morillo V."/>
            <person name="Cypriano J."/>
            <person name="Teixeira L.C."/>
            <person name="Leao P."/>
            <person name="Lyra S."/>
            <person name="Almeida L.G."/>
            <person name="Bazylinski D.A."/>
            <person name="Vasconcellos A.T."/>
            <person name="Abreu F."/>
            <person name="Lins U."/>
        </authorList>
    </citation>
    <scope>NUCLEOTIDE SEQUENCE [LARGE SCALE GENOMIC DNA]</scope>
    <source>
        <strain evidence="2 3">IT-1</strain>
    </source>
</reference>
<evidence type="ECO:0000313" key="2">
    <source>
        <dbReference type="EMBL" id="OSM07310.1"/>
    </source>
</evidence>
<keyword evidence="3" id="KW-1185">Reference proteome</keyword>
<accession>A0A1Y2K9Z2</accession>
<protein>
    <submittedName>
        <fullName evidence="2">Uncharacterized protein</fullName>
    </submittedName>
</protein>
<comment type="caution">
    <text evidence="2">The sequence shown here is derived from an EMBL/GenBank/DDBJ whole genome shotgun (WGS) entry which is preliminary data.</text>
</comment>
<feature type="compositionally biased region" description="Basic and acidic residues" evidence="1">
    <location>
        <begin position="136"/>
        <end position="148"/>
    </location>
</feature>
<sequence length="148" mass="16471">MPLHVGLHILRRHQTHIMPISLKFPRPMVGAATGFHPHQARRQLRHVLQELVSFQSLLENAFAARIDAMQLKHALAQINTQYPYLSVFDMIAHGPLRLRLDGKTHHHLGPLRGRLGSGADHSITPAGGAAPRRFGRIAESDSRSEPEG</sequence>